<dbReference type="AlphaFoldDB" id="A0A848K931"/>
<dbReference type="PANTHER" id="PTHR46268">
    <property type="entry name" value="STRESS RESPONSE PROTEIN NHAX"/>
    <property type="match status" value="1"/>
</dbReference>
<reference evidence="5 6" key="1">
    <citation type="submission" date="2019-05" db="EMBL/GenBank/DDBJ databases">
        <authorList>
            <person name="Lee S.D."/>
        </authorList>
    </citation>
    <scope>NUCLEOTIDE SEQUENCE [LARGE SCALE GENOMIC DNA]</scope>
    <source>
        <strain evidence="5 6">YC2-7</strain>
    </source>
</reference>
<feature type="domain" description="UspA" evidence="4">
    <location>
        <begin position="9"/>
        <end position="146"/>
    </location>
</feature>
<name>A0A848K931_9NOCA</name>
<comment type="caution">
    <text evidence="5">The sequence shown here is derived from an EMBL/GenBank/DDBJ whole genome shotgun (WGS) entry which is preliminary data.</text>
</comment>
<organism evidence="5 6">
    <name type="scientific">Antrihabitans stalactiti</name>
    <dbReference type="NCBI Taxonomy" id="2584121"/>
    <lineage>
        <taxon>Bacteria</taxon>
        <taxon>Bacillati</taxon>
        <taxon>Actinomycetota</taxon>
        <taxon>Actinomycetes</taxon>
        <taxon>Mycobacteriales</taxon>
        <taxon>Nocardiaceae</taxon>
        <taxon>Antrihabitans</taxon>
    </lineage>
</organism>
<keyword evidence="6" id="KW-1185">Reference proteome</keyword>
<evidence type="ECO:0000256" key="2">
    <source>
        <dbReference type="ARBA" id="ARBA00022741"/>
    </source>
</evidence>
<dbReference type="Pfam" id="PF00582">
    <property type="entry name" value="Usp"/>
    <property type="match status" value="2"/>
</dbReference>
<evidence type="ECO:0000256" key="1">
    <source>
        <dbReference type="ARBA" id="ARBA00008791"/>
    </source>
</evidence>
<evidence type="ECO:0000313" key="5">
    <source>
        <dbReference type="EMBL" id="NMN93938.1"/>
    </source>
</evidence>
<dbReference type="PRINTS" id="PR01438">
    <property type="entry name" value="UNVRSLSTRESS"/>
</dbReference>
<dbReference type="PANTHER" id="PTHR46268:SF27">
    <property type="entry name" value="UNIVERSAL STRESS PROTEIN RV2623"/>
    <property type="match status" value="1"/>
</dbReference>
<dbReference type="SUPFAM" id="SSF52402">
    <property type="entry name" value="Adenine nucleotide alpha hydrolases-like"/>
    <property type="match status" value="2"/>
</dbReference>
<dbReference type="EMBL" id="VCQU01000001">
    <property type="protein sequence ID" value="NMN93938.1"/>
    <property type="molecule type" value="Genomic_DNA"/>
</dbReference>
<dbReference type="InterPro" id="IPR006015">
    <property type="entry name" value="Universal_stress_UspA"/>
</dbReference>
<dbReference type="Proteomes" id="UP000535543">
    <property type="component" value="Unassembled WGS sequence"/>
</dbReference>
<keyword evidence="3" id="KW-0067">ATP-binding</keyword>
<accession>A0A848K931</accession>
<dbReference type="InterPro" id="IPR014729">
    <property type="entry name" value="Rossmann-like_a/b/a_fold"/>
</dbReference>
<dbReference type="Gene3D" id="3.40.50.620">
    <property type="entry name" value="HUPs"/>
    <property type="match status" value="2"/>
</dbReference>
<keyword evidence="2" id="KW-0547">Nucleotide-binding</keyword>
<gene>
    <name evidence="5" type="ORF">FGL95_02675</name>
</gene>
<evidence type="ECO:0000313" key="6">
    <source>
        <dbReference type="Proteomes" id="UP000535543"/>
    </source>
</evidence>
<sequence>MSESVPRGSIVVGVDGSRTSYRAAQWAAELAGLRRVPLVIARAVPSTTYFSDADAQPIEEAFRLQALTAAKDEVAGSATSLRREHPGLVVSWHVYPGTGADILVDLSKSASLIVVGATGRSRTRTSLLGSTATQVANHAACPVAVWRGEHASATPDARSVVVGVDGSPTSERAIEYAFDFASTHGAPLVAVHTWIENELPYPPTVAPAGDEERETALLAECLAGWSEKFPDVEVVRVCKQASPGVELLTQAQDAQLVVVGSHGRHNLAGALLGSTSQRLVHRSPCPVVVCRGDAQR</sequence>
<dbReference type="RefSeq" id="WP_169584622.1">
    <property type="nucleotide sequence ID" value="NZ_VCQU01000001.1"/>
</dbReference>
<dbReference type="GO" id="GO:0005524">
    <property type="term" value="F:ATP binding"/>
    <property type="evidence" value="ECO:0007669"/>
    <property type="project" value="UniProtKB-KW"/>
</dbReference>
<protein>
    <submittedName>
        <fullName evidence="5">Universal stress protein</fullName>
    </submittedName>
</protein>
<evidence type="ECO:0000259" key="4">
    <source>
        <dbReference type="Pfam" id="PF00582"/>
    </source>
</evidence>
<evidence type="ECO:0000256" key="3">
    <source>
        <dbReference type="ARBA" id="ARBA00022840"/>
    </source>
</evidence>
<proteinExistence type="inferred from homology"/>
<feature type="domain" description="UspA" evidence="4">
    <location>
        <begin position="158"/>
        <end position="291"/>
    </location>
</feature>
<comment type="similarity">
    <text evidence="1">Belongs to the universal stress protein A family.</text>
</comment>
<dbReference type="InterPro" id="IPR006016">
    <property type="entry name" value="UspA"/>
</dbReference>
<reference evidence="5 6" key="2">
    <citation type="submission" date="2020-06" db="EMBL/GenBank/DDBJ databases">
        <title>Antribacter stalactiti gen. nov., sp. nov., a new member of the family Nacardiaceae isolated from a cave.</title>
        <authorList>
            <person name="Kim I.S."/>
        </authorList>
    </citation>
    <scope>NUCLEOTIDE SEQUENCE [LARGE SCALE GENOMIC DNA]</scope>
    <source>
        <strain evidence="5 6">YC2-7</strain>
    </source>
</reference>